<feature type="domain" description="Acyltransferase 3" evidence="9">
    <location>
        <begin position="12"/>
        <end position="364"/>
    </location>
</feature>
<keyword evidence="6 8" id="KW-0472">Membrane</keyword>
<keyword evidence="4 8" id="KW-0812">Transmembrane</keyword>
<feature type="transmembrane region" description="Helical" evidence="8">
    <location>
        <begin position="169"/>
        <end position="188"/>
    </location>
</feature>
<feature type="transmembrane region" description="Helical" evidence="8">
    <location>
        <begin position="240"/>
        <end position="260"/>
    </location>
</feature>
<dbReference type="KEGG" id="plut:EI981_00790"/>
<keyword evidence="11" id="KW-1185">Reference proteome</keyword>
<dbReference type="EMBL" id="CP034346">
    <property type="protein sequence ID" value="AZS13166.1"/>
    <property type="molecule type" value="Genomic_DNA"/>
</dbReference>
<dbReference type="Proteomes" id="UP000270678">
    <property type="component" value="Chromosome"/>
</dbReference>
<feature type="transmembrane region" description="Helical" evidence="8">
    <location>
        <begin position="91"/>
        <end position="111"/>
    </location>
</feature>
<evidence type="ECO:0000313" key="11">
    <source>
        <dbReference type="Proteomes" id="UP000270678"/>
    </source>
</evidence>
<gene>
    <name evidence="10" type="ORF">EI981_00790</name>
</gene>
<evidence type="ECO:0000256" key="5">
    <source>
        <dbReference type="ARBA" id="ARBA00022989"/>
    </source>
</evidence>
<comment type="similarity">
    <text evidence="2">Belongs to the acyltransferase 3 family.</text>
</comment>
<evidence type="ECO:0000256" key="3">
    <source>
        <dbReference type="ARBA" id="ARBA00022475"/>
    </source>
</evidence>
<feature type="transmembrane region" description="Helical" evidence="8">
    <location>
        <begin position="342"/>
        <end position="363"/>
    </location>
</feature>
<organism evidence="10 11">
    <name type="scientific">Paenibacillus lutimineralis</name>
    <dbReference type="NCBI Taxonomy" id="2707005"/>
    <lineage>
        <taxon>Bacteria</taxon>
        <taxon>Bacillati</taxon>
        <taxon>Bacillota</taxon>
        <taxon>Bacilli</taxon>
        <taxon>Bacillales</taxon>
        <taxon>Paenibacillaceae</taxon>
        <taxon>Paenibacillus</taxon>
    </lineage>
</organism>
<comment type="subcellular location">
    <subcellularLocation>
        <location evidence="1">Cell membrane</location>
        <topology evidence="1">Multi-pass membrane protein</topology>
    </subcellularLocation>
</comment>
<feature type="transmembrane region" description="Helical" evidence="8">
    <location>
        <begin position="46"/>
        <end position="71"/>
    </location>
</feature>
<evidence type="ECO:0000256" key="7">
    <source>
        <dbReference type="SAM" id="MobiDB-lite"/>
    </source>
</evidence>
<dbReference type="RefSeq" id="WP_126994575.1">
    <property type="nucleotide sequence ID" value="NZ_CP034346.1"/>
</dbReference>
<evidence type="ECO:0000259" key="9">
    <source>
        <dbReference type="Pfam" id="PF01757"/>
    </source>
</evidence>
<name>A0A3Q9I5Q9_9BACL</name>
<feature type="transmembrane region" description="Helical" evidence="8">
    <location>
        <begin position="311"/>
        <end position="330"/>
    </location>
</feature>
<dbReference type="OrthoDB" id="65129at2"/>
<dbReference type="GO" id="GO:0005886">
    <property type="term" value="C:plasma membrane"/>
    <property type="evidence" value="ECO:0007669"/>
    <property type="project" value="UniProtKB-SubCell"/>
</dbReference>
<dbReference type="AlphaFoldDB" id="A0A3Q9I5Q9"/>
<dbReference type="GO" id="GO:0016413">
    <property type="term" value="F:O-acetyltransferase activity"/>
    <property type="evidence" value="ECO:0007669"/>
    <property type="project" value="TreeGrafter"/>
</dbReference>
<proteinExistence type="inferred from homology"/>
<dbReference type="InterPro" id="IPR002656">
    <property type="entry name" value="Acyl_transf_3_dom"/>
</dbReference>
<keyword evidence="3" id="KW-1003">Cell membrane</keyword>
<evidence type="ECO:0000256" key="1">
    <source>
        <dbReference type="ARBA" id="ARBA00004651"/>
    </source>
</evidence>
<keyword evidence="5 8" id="KW-1133">Transmembrane helix</keyword>
<dbReference type="Pfam" id="PF01757">
    <property type="entry name" value="Acyl_transf_3"/>
    <property type="match status" value="1"/>
</dbReference>
<feature type="transmembrane region" description="Helical" evidence="8">
    <location>
        <begin position="15"/>
        <end position="34"/>
    </location>
</feature>
<evidence type="ECO:0000256" key="4">
    <source>
        <dbReference type="ARBA" id="ARBA00022692"/>
    </source>
</evidence>
<evidence type="ECO:0000313" key="10">
    <source>
        <dbReference type="EMBL" id="AZS13166.1"/>
    </source>
</evidence>
<dbReference type="GO" id="GO:0009246">
    <property type="term" value="P:enterobacterial common antigen biosynthetic process"/>
    <property type="evidence" value="ECO:0007669"/>
    <property type="project" value="TreeGrafter"/>
</dbReference>
<accession>A0A3Q9I5Q9</accession>
<feature type="transmembrane region" description="Helical" evidence="8">
    <location>
        <begin position="272"/>
        <end position="290"/>
    </location>
</feature>
<keyword evidence="10" id="KW-0012">Acyltransferase</keyword>
<feature type="transmembrane region" description="Helical" evidence="8">
    <location>
        <begin position="140"/>
        <end position="162"/>
    </location>
</feature>
<evidence type="ECO:0000256" key="2">
    <source>
        <dbReference type="ARBA" id="ARBA00007400"/>
    </source>
</evidence>
<dbReference type="PANTHER" id="PTHR40074">
    <property type="entry name" value="O-ACETYLTRANSFERASE WECH"/>
    <property type="match status" value="1"/>
</dbReference>
<feature type="transmembrane region" description="Helical" evidence="8">
    <location>
        <begin position="200"/>
        <end position="219"/>
    </location>
</feature>
<evidence type="ECO:0000256" key="6">
    <source>
        <dbReference type="ARBA" id="ARBA00023136"/>
    </source>
</evidence>
<feature type="region of interest" description="Disordered" evidence="7">
    <location>
        <begin position="387"/>
        <end position="407"/>
    </location>
</feature>
<reference evidence="11" key="1">
    <citation type="submission" date="2018-12" db="EMBL/GenBank/DDBJ databases">
        <title>Complete genome sequence of Paenibacillus sp. MBLB1234.</title>
        <authorList>
            <person name="Nam Y.-D."/>
            <person name="Kang J."/>
            <person name="Chung W.-H."/>
            <person name="Park Y.S."/>
        </authorList>
    </citation>
    <scope>NUCLEOTIDE SEQUENCE [LARGE SCALE GENOMIC DNA]</scope>
    <source>
        <strain evidence="11">MBLB1234</strain>
    </source>
</reference>
<evidence type="ECO:0000256" key="8">
    <source>
        <dbReference type="SAM" id="Phobius"/>
    </source>
</evidence>
<protein>
    <submittedName>
        <fullName evidence="10">Acyltransferase</fullName>
    </submittedName>
</protein>
<dbReference type="PANTHER" id="PTHR40074:SF2">
    <property type="entry name" value="O-ACETYLTRANSFERASE WECH"/>
    <property type="match status" value="1"/>
</dbReference>
<keyword evidence="10" id="KW-0808">Transferase</keyword>
<sequence length="407" mass="47722">MSQSIKKERLPQLDLFRAMAIFCVIQVHSSSFAAAEQALNSPIYYFYNWMNIFFKIGTPCFIFLSSFVLFYNYYDRPVNKELIGHFYKKRLAYIILPYILVSCCYFLLVAWQRGELASNSKMYELQQLGMKLLTGTSYTHLYFVFISIQFYILFPLLLWLFQSFRKSKVLLALIIPLGLAIQYGFYFWNKFELHIPNKGSYAPSYMAYYFMGAAIAIYFEHLKGWLKSDWKDMSGKQKMWTGLLWGSWLIIAFTHVQIWLSYRQHWSSPNSTWFEVLWNAHTLLSALVLMRASFLIQRRGSVFWNKALTRLGELSFAVYLFHPVVLLYYRRLRNHYTIPGDSAMYFLYIIGGSACALAISWLFTQFCFRRLPFASIFLGSVPYSLKKKKKAPGTHGPGQDRTVKMNG</sequence>